<gene>
    <name evidence="1" type="ORF">PENTCL1PPCAC_10742</name>
</gene>
<sequence>TSEMDYATILSCKQNNGHRDLLLLALGSASLGRGLLDDEGSVALSAVVSVVVSSHEDTTTAGGRSALLAETADLAVLVDLQELEDGELDLLSLVLDSLGGRVNLLLSLLSTSEQSAGDVEGGFLLNLVFILELMTLAEDALIFNLDSLEGGDALLHIESGLRSLNIESDGSAIKALDVDHYDHPSSE</sequence>
<dbReference type="AlphaFoldDB" id="A0AAV5T0R3"/>
<name>A0AAV5T0R3_9BILA</name>
<keyword evidence="2" id="KW-1185">Reference proteome</keyword>
<feature type="non-terminal residue" evidence="1">
    <location>
        <position position="1"/>
    </location>
</feature>
<evidence type="ECO:0000313" key="2">
    <source>
        <dbReference type="Proteomes" id="UP001432027"/>
    </source>
</evidence>
<accession>A0AAV5T0R3</accession>
<organism evidence="1 2">
    <name type="scientific">Pristionchus entomophagus</name>
    <dbReference type="NCBI Taxonomy" id="358040"/>
    <lineage>
        <taxon>Eukaryota</taxon>
        <taxon>Metazoa</taxon>
        <taxon>Ecdysozoa</taxon>
        <taxon>Nematoda</taxon>
        <taxon>Chromadorea</taxon>
        <taxon>Rhabditida</taxon>
        <taxon>Rhabditina</taxon>
        <taxon>Diplogasteromorpha</taxon>
        <taxon>Diplogasteroidea</taxon>
        <taxon>Neodiplogasteridae</taxon>
        <taxon>Pristionchus</taxon>
    </lineage>
</organism>
<evidence type="ECO:0000313" key="1">
    <source>
        <dbReference type="EMBL" id="GMS88567.1"/>
    </source>
</evidence>
<comment type="caution">
    <text evidence="1">The sequence shown here is derived from an EMBL/GenBank/DDBJ whole genome shotgun (WGS) entry which is preliminary data.</text>
</comment>
<reference evidence="1" key="1">
    <citation type="submission" date="2023-10" db="EMBL/GenBank/DDBJ databases">
        <title>Genome assembly of Pristionchus species.</title>
        <authorList>
            <person name="Yoshida K."/>
            <person name="Sommer R.J."/>
        </authorList>
    </citation>
    <scope>NUCLEOTIDE SEQUENCE</scope>
    <source>
        <strain evidence="1">RS0144</strain>
    </source>
</reference>
<dbReference type="EMBL" id="BTSX01000003">
    <property type="protein sequence ID" value="GMS88567.1"/>
    <property type="molecule type" value="Genomic_DNA"/>
</dbReference>
<proteinExistence type="predicted"/>
<dbReference type="Proteomes" id="UP001432027">
    <property type="component" value="Unassembled WGS sequence"/>
</dbReference>
<protein>
    <submittedName>
        <fullName evidence="1">Uncharacterized protein</fullName>
    </submittedName>
</protein>
<feature type="non-terminal residue" evidence="1">
    <location>
        <position position="187"/>
    </location>
</feature>